<organism evidence="2">
    <name type="scientific">Strongyloides ratti</name>
    <name type="common">Parasitic roundworm</name>
    <dbReference type="NCBI Taxonomy" id="34506"/>
    <lineage>
        <taxon>Eukaryota</taxon>
        <taxon>Metazoa</taxon>
        <taxon>Ecdysozoa</taxon>
        <taxon>Nematoda</taxon>
        <taxon>Chromadorea</taxon>
        <taxon>Rhabditida</taxon>
        <taxon>Tylenchina</taxon>
        <taxon>Panagrolaimomorpha</taxon>
        <taxon>Strongyloidoidea</taxon>
        <taxon>Strongyloididae</taxon>
        <taxon>Strongyloides</taxon>
    </lineage>
</organism>
<evidence type="ECO:0000313" key="2">
    <source>
        <dbReference type="EMBL" id="CEF67385.1"/>
    </source>
</evidence>
<keyword evidence="3" id="KW-1185">Reference proteome</keyword>
<evidence type="ECO:0000313" key="3">
    <source>
        <dbReference type="Proteomes" id="UP000035682"/>
    </source>
</evidence>
<dbReference type="RefSeq" id="XP_024506585.1">
    <property type="nucleotide sequence ID" value="XM_024653072.1"/>
</dbReference>
<reference evidence="2 3" key="1">
    <citation type="submission" date="2014-09" db="EMBL/GenBank/DDBJ databases">
        <authorList>
            <person name="Martin A.A."/>
        </authorList>
    </citation>
    <scope>NUCLEOTIDE SEQUENCE</scope>
    <source>
        <strain evidence="3">ED321</strain>
        <strain evidence="2">ED321 Heterogonic</strain>
    </source>
</reference>
<dbReference type="PANTHER" id="PTHR11158">
    <property type="entry name" value="MSF1/PX19 RELATED"/>
    <property type="match status" value="1"/>
</dbReference>
<dbReference type="AlphaFoldDB" id="A0A090LIQ6"/>
<evidence type="ECO:0000313" key="4">
    <source>
        <dbReference type="WBParaSite" id="SRAE_2000204900.1"/>
    </source>
</evidence>
<dbReference type="PROSITE" id="PS50904">
    <property type="entry name" value="PRELI_MSF1"/>
    <property type="match status" value="1"/>
</dbReference>
<dbReference type="InterPro" id="IPR037365">
    <property type="entry name" value="Slowmo/Ups"/>
</dbReference>
<dbReference type="WBParaSite" id="SRAE_2000204900.1">
    <property type="protein sequence ID" value="SRAE_2000204900.1"/>
    <property type="gene ID" value="WBGene00262256"/>
</dbReference>
<dbReference type="InterPro" id="IPR006797">
    <property type="entry name" value="PRELI/MSF1_dom"/>
</dbReference>
<dbReference type="Proteomes" id="UP000035682">
    <property type="component" value="Unplaced"/>
</dbReference>
<evidence type="ECO:0000259" key="1">
    <source>
        <dbReference type="PROSITE" id="PS50904"/>
    </source>
</evidence>
<dbReference type="STRING" id="34506.A0A090LIQ6"/>
<gene>
    <name evidence="2 4 5" type="ORF">SRAE_2000204900</name>
</gene>
<dbReference type="WormBase" id="SRAE_2000204900">
    <property type="protein sequence ID" value="SRP07196"/>
    <property type="gene ID" value="WBGene00262256"/>
</dbReference>
<accession>A0A090LIQ6</accession>
<sequence>MIRQAIKKKTLLNSTMKYFTEEYVFDHPWHTVVTAAWRKYPNPLSVSVTGIDVLSQKVEDSVLKSERLLQSKFDLPRWTSKLVPFSRTQYSHEYTEIDVDKREMNLVTRNISGSSILKVDEKLTYQPHPTEPNKTILRQEASVSVNLPAFADGLEKTFLKVYSKNAEVGRKGLEWVVVNLIHEHGNPIFGKI</sequence>
<name>A0A090LIQ6_STRRB</name>
<evidence type="ECO:0000313" key="5">
    <source>
        <dbReference type="WormBase" id="SRAE_2000204900"/>
    </source>
</evidence>
<proteinExistence type="predicted"/>
<dbReference type="OMA" id="YCPWNEK"/>
<dbReference type="GeneID" id="36379750"/>
<dbReference type="GO" id="GO:0005758">
    <property type="term" value="C:mitochondrial intermembrane space"/>
    <property type="evidence" value="ECO:0007669"/>
    <property type="project" value="InterPro"/>
</dbReference>
<reference evidence="4" key="2">
    <citation type="submission" date="2020-12" db="UniProtKB">
        <authorList>
            <consortium name="WormBaseParasite"/>
        </authorList>
    </citation>
    <scope>IDENTIFICATION</scope>
</reference>
<feature type="domain" description="PRELI/MSF1" evidence="1">
    <location>
        <begin position="16"/>
        <end position="185"/>
    </location>
</feature>
<dbReference type="Pfam" id="PF04707">
    <property type="entry name" value="PRELI"/>
    <property type="match status" value="1"/>
</dbReference>
<dbReference type="OrthoDB" id="407630at2759"/>
<dbReference type="CTD" id="36379750"/>
<dbReference type="EMBL" id="LN609529">
    <property type="protein sequence ID" value="CEF67385.1"/>
    <property type="molecule type" value="Genomic_DNA"/>
</dbReference>
<protein>
    <submittedName>
        <fullName evidence="2">Protein slowmo</fullName>
    </submittedName>
</protein>